<feature type="transmembrane region" description="Helical" evidence="1">
    <location>
        <begin position="6"/>
        <end position="24"/>
    </location>
</feature>
<keyword evidence="1" id="KW-0812">Transmembrane</keyword>
<comment type="caution">
    <text evidence="2">The sequence shown here is derived from an EMBL/GenBank/DDBJ whole genome shotgun (WGS) entry which is preliminary data.</text>
</comment>
<sequence>MIETATVIGLAIGIMMGAMDFSLAKSIASLIRPSNIHAAQAIIMVGFIVRLGLIGIVLWTLSRTSAVNFLAVCVGLTGTFTVFTLGQAVRSFVGSGRQQKQIPNRR</sequence>
<evidence type="ECO:0000313" key="2">
    <source>
        <dbReference type="EMBL" id="RJP64883.1"/>
    </source>
</evidence>
<protein>
    <submittedName>
        <fullName evidence="2">Uncharacterized protein</fullName>
    </submittedName>
</protein>
<dbReference type="Proteomes" id="UP000285961">
    <property type="component" value="Unassembled WGS sequence"/>
</dbReference>
<name>A0A419EPS8_9BACT</name>
<reference evidence="2 3" key="1">
    <citation type="journal article" date="2017" name="ISME J.">
        <title>Energy and carbon metabolisms in a deep terrestrial subsurface fluid microbial community.</title>
        <authorList>
            <person name="Momper L."/>
            <person name="Jungbluth S.P."/>
            <person name="Lee M.D."/>
            <person name="Amend J.P."/>
        </authorList>
    </citation>
    <scope>NUCLEOTIDE SEQUENCE [LARGE SCALE GENOMIC DNA]</scope>
    <source>
        <strain evidence="2">SURF_17</strain>
    </source>
</reference>
<accession>A0A419EPS8</accession>
<feature type="transmembrane region" description="Helical" evidence="1">
    <location>
        <begin position="67"/>
        <end position="89"/>
    </location>
</feature>
<dbReference type="AlphaFoldDB" id="A0A419EPS8"/>
<evidence type="ECO:0000256" key="1">
    <source>
        <dbReference type="SAM" id="Phobius"/>
    </source>
</evidence>
<keyword evidence="1" id="KW-0472">Membrane</keyword>
<gene>
    <name evidence="2" type="ORF">C4532_18515</name>
</gene>
<proteinExistence type="predicted"/>
<keyword evidence="1" id="KW-1133">Transmembrane helix</keyword>
<feature type="transmembrane region" description="Helical" evidence="1">
    <location>
        <begin position="36"/>
        <end position="61"/>
    </location>
</feature>
<organism evidence="2 3">
    <name type="scientific">Candidatus Abyssobacteria bacterium SURF_17</name>
    <dbReference type="NCBI Taxonomy" id="2093361"/>
    <lineage>
        <taxon>Bacteria</taxon>
        <taxon>Pseudomonadati</taxon>
        <taxon>Candidatus Hydrogenedentota</taxon>
        <taxon>Candidatus Abyssobacteria</taxon>
    </lineage>
</organism>
<dbReference type="EMBL" id="QZKI01000132">
    <property type="protein sequence ID" value="RJP64883.1"/>
    <property type="molecule type" value="Genomic_DNA"/>
</dbReference>
<evidence type="ECO:0000313" key="3">
    <source>
        <dbReference type="Proteomes" id="UP000285961"/>
    </source>
</evidence>